<dbReference type="OrthoDB" id="8856548at2759"/>
<feature type="domain" description="C2H2-type" evidence="6">
    <location>
        <begin position="148"/>
        <end position="175"/>
    </location>
</feature>
<evidence type="ECO:0000313" key="8">
    <source>
        <dbReference type="Proteomes" id="UP000198287"/>
    </source>
</evidence>
<evidence type="ECO:0000313" key="7">
    <source>
        <dbReference type="EMBL" id="OXA47635.1"/>
    </source>
</evidence>
<dbReference type="SUPFAM" id="SSF57667">
    <property type="entry name" value="beta-beta-alpha zinc fingers"/>
    <property type="match status" value="5"/>
</dbReference>
<reference evidence="7 8" key="1">
    <citation type="submission" date="2015-12" db="EMBL/GenBank/DDBJ databases">
        <title>The genome of Folsomia candida.</title>
        <authorList>
            <person name="Faddeeva A."/>
            <person name="Derks M.F."/>
            <person name="Anvar Y."/>
            <person name="Smit S."/>
            <person name="Van Straalen N."/>
            <person name="Roelofs D."/>
        </authorList>
    </citation>
    <scope>NUCLEOTIDE SEQUENCE [LARGE SCALE GENOMIC DNA]</scope>
    <source>
        <strain evidence="7 8">VU population</strain>
        <tissue evidence="7">Whole body</tissue>
    </source>
</reference>
<feature type="domain" description="C2H2-type" evidence="6">
    <location>
        <begin position="63"/>
        <end position="91"/>
    </location>
</feature>
<evidence type="ECO:0000256" key="5">
    <source>
        <dbReference type="PROSITE-ProRule" id="PRU00042"/>
    </source>
</evidence>
<evidence type="ECO:0000256" key="4">
    <source>
        <dbReference type="ARBA" id="ARBA00022833"/>
    </source>
</evidence>
<dbReference type="Pfam" id="PF13894">
    <property type="entry name" value="zf-C2H2_4"/>
    <property type="match status" value="1"/>
</dbReference>
<evidence type="ECO:0000259" key="6">
    <source>
        <dbReference type="PROSITE" id="PS50157"/>
    </source>
</evidence>
<sequence>MESSRNGLACSTCLKIFTTKKTLRNHMFTHAARVKCETCRQISKNPPALSAHIKMIHTNRDRPSCDTCHRVFYTSAALRIHINAVHSTIERPRFPCGFPDCDKSYLSKSNVSKHIKTAHTENPTTLCGNEFKTKENLEIFTHTTEKAYPCATCGRSFSTYSKRKLHEATHFEKSTRRIFKRELCVRTFLHKGYLQRHVQIVHGNRRNRPCTFCEKRFSSSTDLRRHEEAKHAAKIHSCDKCEFGSHSKRSLANHAWRHNPANRRECYFCKKQLTREHTEVSNELRVDTRIKMITIHDLLNKLKEFPRKIHLSSTCDDICDERMTVGLPSGDVGR</sequence>
<dbReference type="GO" id="GO:0008270">
    <property type="term" value="F:zinc ion binding"/>
    <property type="evidence" value="ECO:0007669"/>
    <property type="project" value="UniProtKB-KW"/>
</dbReference>
<name>A0A226DQ49_FOLCA</name>
<feature type="domain" description="C2H2-type" evidence="6">
    <location>
        <begin position="94"/>
        <end position="124"/>
    </location>
</feature>
<protein>
    <submittedName>
        <fullName evidence="7">Zinc finger protein 39</fullName>
    </submittedName>
</protein>
<dbReference type="PROSITE" id="PS50157">
    <property type="entry name" value="ZINC_FINGER_C2H2_2"/>
    <property type="match status" value="5"/>
</dbReference>
<dbReference type="SMART" id="SM00355">
    <property type="entry name" value="ZnF_C2H2"/>
    <property type="match status" value="8"/>
</dbReference>
<keyword evidence="3 5" id="KW-0863">Zinc-finger</keyword>
<dbReference type="EMBL" id="LNIX01000013">
    <property type="protein sequence ID" value="OXA47635.1"/>
    <property type="molecule type" value="Genomic_DNA"/>
</dbReference>
<dbReference type="PANTHER" id="PTHR24379">
    <property type="entry name" value="KRAB AND ZINC FINGER DOMAIN-CONTAINING"/>
    <property type="match status" value="1"/>
</dbReference>
<organism evidence="7 8">
    <name type="scientific">Folsomia candida</name>
    <name type="common">Springtail</name>
    <dbReference type="NCBI Taxonomy" id="158441"/>
    <lineage>
        <taxon>Eukaryota</taxon>
        <taxon>Metazoa</taxon>
        <taxon>Ecdysozoa</taxon>
        <taxon>Arthropoda</taxon>
        <taxon>Hexapoda</taxon>
        <taxon>Collembola</taxon>
        <taxon>Entomobryomorpha</taxon>
        <taxon>Isotomoidea</taxon>
        <taxon>Isotomidae</taxon>
        <taxon>Proisotominae</taxon>
        <taxon>Folsomia</taxon>
    </lineage>
</organism>
<evidence type="ECO:0000256" key="1">
    <source>
        <dbReference type="ARBA" id="ARBA00022723"/>
    </source>
</evidence>
<accession>A0A226DQ49</accession>
<keyword evidence="8" id="KW-1185">Reference proteome</keyword>
<keyword evidence="1" id="KW-0479">Metal-binding</keyword>
<keyword evidence="2" id="KW-0677">Repeat</keyword>
<proteinExistence type="predicted"/>
<dbReference type="Proteomes" id="UP000198287">
    <property type="component" value="Unassembled WGS sequence"/>
</dbReference>
<feature type="domain" description="C2H2-type" evidence="6">
    <location>
        <begin position="8"/>
        <end position="35"/>
    </location>
</feature>
<dbReference type="PANTHER" id="PTHR24379:SF121">
    <property type="entry name" value="C2H2-TYPE DOMAIN-CONTAINING PROTEIN"/>
    <property type="match status" value="1"/>
</dbReference>
<evidence type="ECO:0000256" key="2">
    <source>
        <dbReference type="ARBA" id="ARBA00022737"/>
    </source>
</evidence>
<evidence type="ECO:0000256" key="3">
    <source>
        <dbReference type="ARBA" id="ARBA00022771"/>
    </source>
</evidence>
<keyword evidence="4" id="KW-0862">Zinc</keyword>
<feature type="domain" description="C2H2-type" evidence="6">
    <location>
        <begin position="208"/>
        <end position="241"/>
    </location>
</feature>
<dbReference type="AlphaFoldDB" id="A0A226DQ49"/>
<dbReference type="Gene3D" id="3.30.160.60">
    <property type="entry name" value="Classic Zinc Finger"/>
    <property type="match status" value="4"/>
</dbReference>
<dbReference type="Pfam" id="PF00096">
    <property type="entry name" value="zf-C2H2"/>
    <property type="match status" value="3"/>
</dbReference>
<dbReference type="PROSITE" id="PS00028">
    <property type="entry name" value="ZINC_FINGER_C2H2_1"/>
    <property type="match status" value="5"/>
</dbReference>
<comment type="caution">
    <text evidence="7">The sequence shown here is derived from an EMBL/GenBank/DDBJ whole genome shotgun (WGS) entry which is preliminary data.</text>
</comment>
<dbReference type="OMA" id="FESHFRV"/>
<dbReference type="InterPro" id="IPR013087">
    <property type="entry name" value="Znf_C2H2_type"/>
</dbReference>
<dbReference type="InterPro" id="IPR036236">
    <property type="entry name" value="Znf_C2H2_sf"/>
</dbReference>
<gene>
    <name evidence="7" type="ORF">Fcan01_17687</name>
</gene>
<dbReference type="STRING" id="158441.A0A226DQ49"/>